<gene>
    <name evidence="2" type="ORF">B0J15DRAFT_564749</name>
</gene>
<dbReference type="OrthoDB" id="4062651at2759"/>
<dbReference type="SUPFAM" id="SSF56112">
    <property type="entry name" value="Protein kinase-like (PK-like)"/>
    <property type="match status" value="1"/>
</dbReference>
<proteinExistence type="predicted"/>
<dbReference type="PROSITE" id="PS50011">
    <property type="entry name" value="PROTEIN_KINASE_DOM"/>
    <property type="match status" value="1"/>
</dbReference>
<reference evidence="2" key="1">
    <citation type="journal article" date="2021" name="Nat. Commun.">
        <title>Genetic determinants of endophytism in the Arabidopsis root mycobiome.</title>
        <authorList>
            <person name="Mesny F."/>
            <person name="Miyauchi S."/>
            <person name="Thiergart T."/>
            <person name="Pickel B."/>
            <person name="Atanasova L."/>
            <person name="Karlsson M."/>
            <person name="Huettel B."/>
            <person name="Barry K.W."/>
            <person name="Haridas S."/>
            <person name="Chen C."/>
            <person name="Bauer D."/>
            <person name="Andreopoulos W."/>
            <person name="Pangilinan J."/>
            <person name="LaButti K."/>
            <person name="Riley R."/>
            <person name="Lipzen A."/>
            <person name="Clum A."/>
            <person name="Drula E."/>
            <person name="Henrissat B."/>
            <person name="Kohler A."/>
            <person name="Grigoriev I.V."/>
            <person name="Martin F.M."/>
            <person name="Hacquard S."/>
        </authorList>
    </citation>
    <scope>NUCLEOTIDE SEQUENCE</scope>
    <source>
        <strain evidence="2">FSSC 5 MPI-SDFR-AT-0091</strain>
    </source>
</reference>
<dbReference type="Gene3D" id="1.10.510.10">
    <property type="entry name" value="Transferase(Phosphotransferase) domain 1"/>
    <property type="match status" value="1"/>
</dbReference>
<organism evidence="2 3">
    <name type="scientific">Fusarium solani</name>
    <name type="common">Filamentous fungus</name>
    <dbReference type="NCBI Taxonomy" id="169388"/>
    <lineage>
        <taxon>Eukaryota</taxon>
        <taxon>Fungi</taxon>
        <taxon>Dikarya</taxon>
        <taxon>Ascomycota</taxon>
        <taxon>Pezizomycotina</taxon>
        <taxon>Sordariomycetes</taxon>
        <taxon>Hypocreomycetidae</taxon>
        <taxon>Hypocreales</taxon>
        <taxon>Nectriaceae</taxon>
        <taxon>Fusarium</taxon>
        <taxon>Fusarium solani species complex</taxon>
    </lineage>
</organism>
<dbReference type="Proteomes" id="UP000736672">
    <property type="component" value="Unassembled WGS sequence"/>
</dbReference>
<evidence type="ECO:0000259" key="1">
    <source>
        <dbReference type="PROSITE" id="PS50011"/>
    </source>
</evidence>
<sequence>MSIHYLERIQFGNRDGLSLWIRWNKARMIVHIDPSPAGDLMQDSLIKEYEDAACNSQREEEAMMDKILDTVVEVGRSTFDQTVPPKDKPAPPPSLHSLLFPEEFTFLFYTRHKDGEWILDTSAQSPDVSLRGALPLNLELIQGADLPTVSTKDIFVVDEIISDGRVSRVLVEDQEMCAKVGIYLPTESIQRELHTLLKIRASQYADALRVPKILGLVKSPVHDKIIGFLSEYIPPPDVLSLVSLGDVRASSFAASRRKKWATQVRETVERLHEIGVPWGDGKPSNVLIHNDTDDAWVIDFDGGWVDDWVKRTVERDEEEVRKIFEFLEV</sequence>
<dbReference type="EMBL" id="JAGTJS010000017">
    <property type="protein sequence ID" value="KAH7244911.1"/>
    <property type="molecule type" value="Genomic_DNA"/>
</dbReference>
<keyword evidence="3" id="KW-1185">Reference proteome</keyword>
<dbReference type="InterPro" id="IPR011009">
    <property type="entry name" value="Kinase-like_dom_sf"/>
</dbReference>
<evidence type="ECO:0000313" key="3">
    <source>
        <dbReference type="Proteomes" id="UP000736672"/>
    </source>
</evidence>
<dbReference type="GO" id="GO:0005524">
    <property type="term" value="F:ATP binding"/>
    <property type="evidence" value="ECO:0007669"/>
    <property type="project" value="InterPro"/>
</dbReference>
<feature type="domain" description="Protein kinase" evidence="1">
    <location>
        <begin position="155"/>
        <end position="329"/>
    </location>
</feature>
<dbReference type="GO" id="GO:0004672">
    <property type="term" value="F:protein kinase activity"/>
    <property type="evidence" value="ECO:0007669"/>
    <property type="project" value="InterPro"/>
</dbReference>
<dbReference type="AlphaFoldDB" id="A0A9P9GTL2"/>
<name>A0A9P9GTL2_FUSSL</name>
<comment type="caution">
    <text evidence="2">The sequence shown here is derived from an EMBL/GenBank/DDBJ whole genome shotgun (WGS) entry which is preliminary data.</text>
</comment>
<accession>A0A9P9GTL2</accession>
<protein>
    <recommendedName>
        <fullName evidence="1">Protein kinase domain-containing protein</fullName>
    </recommendedName>
</protein>
<evidence type="ECO:0000313" key="2">
    <source>
        <dbReference type="EMBL" id="KAH7244911.1"/>
    </source>
</evidence>
<dbReference type="InterPro" id="IPR000719">
    <property type="entry name" value="Prot_kinase_dom"/>
</dbReference>